<organism evidence="1 2">
    <name type="scientific">Succinivibrio dextrinosolvens</name>
    <dbReference type="NCBI Taxonomy" id="83771"/>
    <lineage>
        <taxon>Bacteria</taxon>
        <taxon>Pseudomonadati</taxon>
        <taxon>Pseudomonadota</taxon>
        <taxon>Gammaproteobacteria</taxon>
        <taxon>Aeromonadales</taxon>
        <taxon>Succinivibrionaceae</taxon>
        <taxon>Succinivibrio</taxon>
    </lineage>
</organism>
<name>A0A662ZDH7_9GAMM</name>
<proteinExistence type="predicted"/>
<accession>A0A662ZDH7</accession>
<dbReference type="EMBL" id="FOSF01000126">
    <property type="protein sequence ID" value="SFK58988.1"/>
    <property type="molecule type" value="Genomic_DNA"/>
</dbReference>
<gene>
    <name evidence="1" type="ORF">SAMN04487865_11265</name>
</gene>
<protein>
    <submittedName>
        <fullName evidence="1">Uncharacterized protein</fullName>
    </submittedName>
</protein>
<dbReference type="RefSeq" id="WP_074841961.1">
    <property type="nucleotide sequence ID" value="NZ_CP047056.1"/>
</dbReference>
<reference evidence="1 2" key="1">
    <citation type="submission" date="2016-10" db="EMBL/GenBank/DDBJ databases">
        <authorList>
            <person name="Varghese N."/>
            <person name="Submissions S."/>
        </authorList>
    </citation>
    <scope>NUCLEOTIDE SEQUENCE [LARGE SCALE GENOMIC DNA]</scope>
    <source>
        <strain evidence="1 2">22B</strain>
    </source>
</reference>
<dbReference type="OrthoDB" id="2300154at2"/>
<evidence type="ECO:0000313" key="1">
    <source>
        <dbReference type="EMBL" id="SFK58988.1"/>
    </source>
</evidence>
<dbReference type="Proteomes" id="UP000243374">
    <property type="component" value="Unassembled WGS sequence"/>
</dbReference>
<dbReference type="AlphaFoldDB" id="A0A662ZDH7"/>
<keyword evidence="2" id="KW-1185">Reference proteome</keyword>
<sequence length="133" mass="15141">MSLAGFKKFNLSTGTSSISITQNGVAFSKTAVLRMNKASFVCVYIDEGGKRFAIQEATENDESATRFYNNQKIIAVRWNNKELLKTIQKMMNWELKNNIYRVEGDYDSTENALIFDLNNFTLQSSSQEVIESE</sequence>
<evidence type="ECO:0000313" key="2">
    <source>
        <dbReference type="Proteomes" id="UP000243374"/>
    </source>
</evidence>